<dbReference type="PROSITE" id="PS00963">
    <property type="entry name" value="RIBOSOMAL_S2_2"/>
    <property type="match status" value="1"/>
</dbReference>
<dbReference type="FunFam" id="1.10.287.610:FF:000001">
    <property type="entry name" value="30S ribosomal protein S2"/>
    <property type="match status" value="1"/>
</dbReference>
<protein>
    <recommendedName>
        <fullName evidence="4 5">Small ribosomal subunit protein uS2</fullName>
    </recommendedName>
</protein>
<evidence type="ECO:0000256" key="5">
    <source>
        <dbReference type="HAMAP-Rule" id="MF_00291"/>
    </source>
</evidence>
<gene>
    <name evidence="5 7" type="primary">rpsB</name>
    <name evidence="7" type="ORF">TICRE_23500</name>
</gene>
<dbReference type="GO" id="GO:0022627">
    <property type="term" value="C:cytosolic small ribosomal subunit"/>
    <property type="evidence" value="ECO:0007669"/>
    <property type="project" value="TreeGrafter"/>
</dbReference>
<dbReference type="SUPFAM" id="SSF52313">
    <property type="entry name" value="Ribosomal protein S2"/>
    <property type="match status" value="1"/>
</dbReference>
<dbReference type="Gene3D" id="3.40.50.10490">
    <property type="entry name" value="Glucose-6-phosphate isomerase like protein, domain 1"/>
    <property type="match status" value="1"/>
</dbReference>
<dbReference type="GO" id="GO:0003735">
    <property type="term" value="F:structural constituent of ribosome"/>
    <property type="evidence" value="ECO:0007669"/>
    <property type="project" value="InterPro"/>
</dbReference>
<dbReference type="AlphaFoldDB" id="A0A1U7M3C7"/>
<comment type="caution">
    <text evidence="7">The sequence shown here is derived from an EMBL/GenBank/DDBJ whole genome shotgun (WGS) entry which is preliminary data.</text>
</comment>
<evidence type="ECO:0000256" key="6">
    <source>
        <dbReference type="RuleBase" id="RU003631"/>
    </source>
</evidence>
<dbReference type="Gene3D" id="1.10.287.610">
    <property type="entry name" value="Helix hairpin bin"/>
    <property type="match status" value="1"/>
</dbReference>
<dbReference type="InterPro" id="IPR023591">
    <property type="entry name" value="Ribosomal_uS2_flav_dom_sf"/>
</dbReference>
<evidence type="ECO:0000313" key="7">
    <source>
        <dbReference type="EMBL" id="OLS01750.1"/>
    </source>
</evidence>
<dbReference type="PRINTS" id="PR00395">
    <property type="entry name" value="RIBOSOMALS2"/>
</dbReference>
<comment type="similarity">
    <text evidence="1 5 6">Belongs to the universal ribosomal protein uS2 family.</text>
</comment>
<dbReference type="Proteomes" id="UP000186112">
    <property type="component" value="Unassembled WGS sequence"/>
</dbReference>
<evidence type="ECO:0000256" key="2">
    <source>
        <dbReference type="ARBA" id="ARBA00022980"/>
    </source>
</evidence>
<reference evidence="7 8" key="1">
    <citation type="submission" date="2016-02" db="EMBL/GenBank/DDBJ databases">
        <title>Genome sequence of Tissierella creatinophila DSM 6911.</title>
        <authorList>
            <person name="Poehlein A."/>
            <person name="Daniel R."/>
        </authorList>
    </citation>
    <scope>NUCLEOTIDE SEQUENCE [LARGE SCALE GENOMIC DNA]</scope>
    <source>
        <strain evidence="7 8">DSM 6911</strain>
    </source>
</reference>
<accession>A0A1U7M3C7</accession>
<keyword evidence="8" id="KW-1185">Reference proteome</keyword>
<dbReference type="CDD" id="cd01425">
    <property type="entry name" value="RPS2"/>
    <property type="match status" value="1"/>
</dbReference>
<dbReference type="EMBL" id="LTDM01000064">
    <property type="protein sequence ID" value="OLS01750.1"/>
    <property type="molecule type" value="Genomic_DNA"/>
</dbReference>
<sequence>MGPSIDDGNGRKKLGGDRMSVITMKGLLESGVHFGHQTRRWNPKMAPYIFTERNGIYIIDLQRTVKKVEEAYNFIRDVVADGGEVLFVGTKKQAQEAIESEAKRSGMHFINQRWLGGMLTNYKTIRKRIDRLHELAKMEEDGIFDLLPKKEVINLKHEEERLEKFLGGIKNMDKIPDVLFIVDPRKERIAVKEAHILGIPVVAIVDTNCDPDEIDFVIPGNDDAIRAVKLLTETMANAVLEGKQGEQIESVEE</sequence>
<proteinExistence type="inferred from homology"/>
<dbReference type="PANTHER" id="PTHR12534">
    <property type="entry name" value="30S RIBOSOMAL PROTEIN S2 PROKARYOTIC AND ORGANELLAR"/>
    <property type="match status" value="1"/>
</dbReference>
<dbReference type="PANTHER" id="PTHR12534:SF0">
    <property type="entry name" value="SMALL RIBOSOMAL SUBUNIT PROTEIN US2M"/>
    <property type="match status" value="1"/>
</dbReference>
<evidence type="ECO:0000256" key="1">
    <source>
        <dbReference type="ARBA" id="ARBA00006242"/>
    </source>
</evidence>
<dbReference type="Pfam" id="PF00318">
    <property type="entry name" value="Ribosomal_S2"/>
    <property type="match status" value="1"/>
</dbReference>
<evidence type="ECO:0000313" key="8">
    <source>
        <dbReference type="Proteomes" id="UP000186112"/>
    </source>
</evidence>
<dbReference type="InterPro" id="IPR005706">
    <property type="entry name" value="Ribosomal_uS2_bac/mit/plastid"/>
</dbReference>
<keyword evidence="2 5" id="KW-0689">Ribosomal protein</keyword>
<dbReference type="InterPro" id="IPR001865">
    <property type="entry name" value="Ribosomal_uS2"/>
</dbReference>
<dbReference type="NCBIfam" id="TIGR01011">
    <property type="entry name" value="rpsB_bact"/>
    <property type="match status" value="1"/>
</dbReference>
<evidence type="ECO:0000256" key="4">
    <source>
        <dbReference type="ARBA" id="ARBA00035256"/>
    </source>
</evidence>
<dbReference type="GO" id="GO:0006412">
    <property type="term" value="P:translation"/>
    <property type="evidence" value="ECO:0007669"/>
    <property type="project" value="UniProtKB-UniRule"/>
</dbReference>
<keyword evidence="3 5" id="KW-0687">Ribonucleoprotein</keyword>
<evidence type="ECO:0000256" key="3">
    <source>
        <dbReference type="ARBA" id="ARBA00023274"/>
    </source>
</evidence>
<dbReference type="HAMAP" id="MF_00291_B">
    <property type="entry name" value="Ribosomal_uS2_B"/>
    <property type="match status" value="1"/>
</dbReference>
<dbReference type="InterPro" id="IPR018130">
    <property type="entry name" value="Ribosomal_uS2_CS"/>
</dbReference>
<name>A0A1U7M3C7_TISCR</name>
<organism evidence="7 8">
    <name type="scientific">Tissierella creatinophila DSM 6911</name>
    <dbReference type="NCBI Taxonomy" id="1123403"/>
    <lineage>
        <taxon>Bacteria</taxon>
        <taxon>Bacillati</taxon>
        <taxon>Bacillota</taxon>
        <taxon>Tissierellia</taxon>
        <taxon>Tissierellales</taxon>
        <taxon>Tissierellaceae</taxon>
        <taxon>Tissierella</taxon>
    </lineage>
</organism>